<proteinExistence type="predicted"/>
<feature type="compositionally biased region" description="Low complexity" evidence="2">
    <location>
        <begin position="137"/>
        <end position="146"/>
    </location>
</feature>
<keyword evidence="1" id="KW-0175">Coiled coil</keyword>
<evidence type="ECO:0000256" key="2">
    <source>
        <dbReference type="SAM" id="MobiDB-lite"/>
    </source>
</evidence>
<evidence type="ECO:0000313" key="3">
    <source>
        <dbReference type="EMBL" id="KZV57375.1"/>
    </source>
</evidence>
<feature type="compositionally biased region" description="Acidic residues" evidence="2">
    <location>
        <begin position="449"/>
        <end position="459"/>
    </location>
</feature>
<name>A0A2Z7DI24_9LAMI</name>
<sequence>MGPQPLWLRNHNSGLAHRIIVKRLATSSHDPLGITDSACKNQLVVVSVQYGPFNPYFPIRSTTIGKSRVAIDPIAMHLGDRLVTSIGYPRMSASGESSTTMHRLLHASGSHPIPTPYDPKPEPNPRRIQPSRHRRSIAGAAAATAKNSRRQLRNIAPSATQRRASASGCASQWRNRAQGSTQLSTMPPHQASHISASIDAAQQLARRRQQRRPSIGATIALDKASVRPTGTHRRAMCGLHLRAVKRARRHAALASLARPARKSHAFMHAIWRGAAARGGGRWPCLNFAMSEQRVAPSAVDIRFLIVDCVGGRPSAVARANVSWSFEFYNPALFPMMAACPRPQLIYFLVFLLISTVLSEFVRLNKKIPFLLGGLLAKSKKSVALVEKPTEPSPAQVKSKKRKTSSAPSLPVQRSKGRKYSTRSSSRLQSRFSNTDADPVDLISSSPPSDADDDNSEDDGTPCGSPTVDEFIDDYALQGQDIGMAPESTPPSIPLRLAMISAVSILKASPEFSAEHPLLDSIAIIFSDSDAAQTKLTSLMAKRDDFHNKRRRAEAMEQENLSVRDRIRNLTVDYDVCEDVVKRLQREISEQRSNMALILDEAETLKKTLLSNRSATKAVVDEFTGLKGDYVDWTTEIRDSEAKQGECLLKWERLFC</sequence>
<feature type="compositionally biased region" description="Polar residues" evidence="2">
    <location>
        <begin position="421"/>
        <end position="435"/>
    </location>
</feature>
<feature type="region of interest" description="Disordered" evidence="2">
    <location>
        <begin position="106"/>
        <end position="188"/>
    </location>
</feature>
<feature type="region of interest" description="Disordered" evidence="2">
    <location>
        <begin position="386"/>
        <end position="468"/>
    </location>
</feature>
<keyword evidence="4" id="KW-1185">Reference proteome</keyword>
<protein>
    <submittedName>
        <fullName evidence="3">125 kDa kinesin-related protein</fullName>
    </submittedName>
</protein>
<gene>
    <name evidence="3" type="ORF">F511_28606</name>
</gene>
<accession>A0A2Z7DI24</accession>
<feature type="compositionally biased region" description="Polar residues" evidence="2">
    <location>
        <begin position="157"/>
        <end position="188"/>
    </location>
</feature>
<dbReference type="EMBL" id="KQ987309">
    <property type="protein sequence ID" value="KZV57375.1"/>
    <property type="molecule type" value="Genomic_DNA"/>
</dbReference>
<evidence type="ECO:0000313" key="4">
    <source>
        <dbReference type="Proteomes" id="UP000250235"/>
    </source>
</evidence>
<reference evidence="3 4" key="1">
    <citation type="journal article" date="2015" name="Proc. Natl. Acad. Sci. U.S.A.">
        <title>The resurrection genome of Boea hygrometrica: A blueprint for survival of dehydration.</title>
        <authorList>
            <person name="Xiao L."/>
            <person name="Yang G."/>
            <person name="Zhang L."/>
            <person name="Yang X."/>
            <person name="Zhao S."/>
            <person name="Ji Z."/>
            <person name="Zhou Q."/>
            <person name="Hu M."/>
            <person name="Wang Y."/>
            <person name="Chen M."/>
            <person name="Xu Y."/>
            <person name="Jin H."/>
            <person name="Xiao X."/>
            <person name="Hu G."/>
            <person name="Bao F."/>
            <person name="Hu Y."/>
            <person name="Wan P."/>
            <person name="Li L."/>
            <person name="Deng X."/>
            <person name="Kuang T."/>
            <person name="Xiang C."/>
            <person name="Zhu J.K."/>
            <person name="Oliver M.J."/>
            <person name="He Y."/>
        </authorList>
    </citation>
    <scope>NUCLEOTIDE SEQUENCE [LARGE SCALE GENOMIC DNA]</scope>
    <source>
        <strain evidence="4">cv. XS01</strain>
    </source>
</reference>
<evidence type="ECO:0000256" key="1">
    <source>
        <dbReference type="SAM" id="Coils"/>
    </source>
</evidence>
<dbReference type="Proteomes" id="UP000250235">
    <property type="component" value="Unassembled WGS sequence"/>
</dbReference>
<dbReference type="AlphaFoldDB" id="A0A2Z7DI24"/>
<feature type="coiled-coil region" evidence="1">
    <location>
        <begin position="538"/>
        <end position="600"/>
    </location>
</feature>
<organism evidence="3 4">
    <name type="scientific">Dorcoceras hygrometricum</name>
    <dbReference type="NCBI Taxonomy" id="472368"/>
    <lineage>
        <taxon>Eukaryota</taxon>
        <taxon>Viridiplantae</taxon>
        <taxon>Streptophyta</taxon>
        <taxon>Embryophyta</taxon>
        <taxon>Tracheophyta</taxon>
        <taxon>Spermatophyta</taxon>
        <taxon>Magnoliopsida</taxon>
        <taxon>eudicotyledons</taxon>
        <taxon>Gunneridae</taxon>
        <taxon>Pentapetalae</taxon>
        <taxon>asterids</taxon>
        <taxon>lamiids</taxon>
        <taxon>Lamiales</taxon>
        <taxon>Gesneriaceae</taxon>
        <taxon>Didymocarpoideae</taxon>
        <taxon>Trichosporeae</taxon>
        <taxon>Loxocarpinae</taxon>
        <taxon>Dorcoceras</taxon>
    </lineage>
</organism>